<name>A0A443I617_BYSSP</name>
<evidence type="ECO:0000256" key="4">
    <source>
        <dbReference type="ARBA" id="ARBA00023163"/>
    </source>
</evidence>
<accession>A0A443I617</accession>
<dbReference type="GO" id="GO:0000981">
    <property type="term" value="F:DNA-binding transcription factor activity, RNA polymerase II-specific"/>
    <property type="evidence" value="ECO:0007669"/>
    <property type="project" value="InterPro"/>
</dbReference>
<feature type="compositionally biased region" description="Basic and acidic residues" evidence="6">
    <location>
        <begin position="739"/>
        <end position="748"/>
    </location>
</feature>
<feature type="domain" description="Zn(2)-C6 fungal-type" evidence="7">
    <location>
        <begin position="42"/>
        <end position="70"/>
    </location>
</feature>
<organism evidence="8 9">
    <name type="scientific">Byssochlamys spectabilis</name>
    <name type="common">Paecilomyces variotii</name>
    <dbReference type="NCBI Taxonomy" id="264951"/>
    <lineage>
        <taxon>Eukaryota</taxon>
        <taxon>Fungi</taxon>
        <taxon>Dikarya</taxon>
        <taxon>Ascomycota</taxon>
        <taxon>Pezizomycotina</taxon>
        <taxon>Eurotiomycetes</taxon>
        <taxon>Eurotiomycetidae</taxon>
        <taxon>Eurotiales</taxon>
        <taxon>Thermoascaceae</taxon>
        <taxon>Paecilomyces</taxon>
    </lineage>
</organism>
<dbReference type="Proteomes" id="UP000283841">
    <property type="component" value="Unassembled WGS sequence"/>
</dbReference>
<keyword evidence="2" id="KW-0805">Transcription regulation</keyword>
<keyword evidence="4" id="KW-0804">Transcription</keyword>
<dbReference type="AlphaFoldDB" id="A0A443I617"/>
<dbReference type="GO" id="GO:0005634">
    <property type="term" value="C:nucleus"/>
    <property type="evidence" value="ECO:0007669"/>
    <property type="project" value="UniProtKB-SubCell"/>
</dbReference>
<feature type="compositionally biased region" description="Acidic residues" evidence="6">
    <location>
        <begin position="712"/>
        <end position="722"/>
    </location>
</feature>
<feature type="compositionally biased region" description="Basic and acidic residues" evidence="6">
    <location>
        <begin position="1"/>
        <end position="28"/>
    </location>
</feature>
<evidence type="ECO:0000313" key="9">
    <source>
        <dbReference type="Proteomes" id="UP000283841"/>
    </source>
</evidence>
<reference evidence="8 9" key="1">
    <citation type="journal article" date="2018" name="Front. Microbiol.">
        <title>Genomic and genetic insights into a cosmopolitan fungus, Paecilomyces variotii (Eurotiales).</title>
        <authorList>
            <person name="Urquhart A.S."/>
            <person name="Mondo S.J."/>
            <person name="Makela M.R."/>
            <person name="Hane J.K."/>
            <person name="Wiebenga A."/>
            <person name="He G."/>
            <person name="Mihaltcheva S."/>
            <person name="Pangilinan J."/>
            <person name="Lipzen A."/>
            <person name="Barry K."/>
            <person name="de Vries R.P."/>
            <person name="Grigoriev I.V."/>
            <person name="Idnurm A."/>
        </authorList>
    </citation>
    <scope>NUCLEOTIDE SEQUENCE [LARGE SCALE GENOMIC DNA]</scope>
    <source>
        <strain evidence="8 9">CBS 101075</strain>
    </source>
</reference>
<feature type="compositionally biased region" description="Basic and acidic residues" evidence="6">
    <location>
        <begin position="81"/>
        <end position="91"/>
    </location>
</feature>
<dbReference type="GO" id="GO:0003677">
    <property type="term" value="F:DNA binding"/>
    <property type="evidence" value="ECO:0007669"/>
    <property type="project" value="UniProtKB-KW"/>
</dbReference>
<comment type="caution">
    <text evidence="8">The sequence shown here is derived from an EMBL/GenBank/DDBJ whole genome shotgun (WGS) entry which is preliminary data.</text>
</comment>
<feature type="region of interest" description="Disordered" evidence="6">
    <location>
        <begin position="712"/>
        <end position="748"/>
    </location>
</feature>
<keyword evidence="9" id="KW-1185">Reference proteome</keyword>
<dbReference type="GO" id="GO:0008270">
    <property type="term" value="F:zinc ion binding"/>
    <property type="evidence" value="ECO:0007669"/>
    <property type="project" value="InterPro"/>
</dbReference>
<dbReference type="SUPFAM" id="SSF57701">
    <property type="entry name" value="Zn2/Cys6 DNA-binding domain"/>
    <property type="match status" value="1"/>
</dbReference>
<dbReference type="RefSeq" id="XP_028489070.1">
    <property type="nucleotide sequence ID" value="XM_028626596.1"/>
</dbReference>
<dbReference type="VEuPathDB" id="FungiDB:C8Q69DRAFT_25351"/>
<feature type="region of interest" description="Disordered" evidence="6">
    <location>
        <begin position="1"/>
        <end position="41"/>
    </location>
</feature>
<evidence type="ECO:0000259" key="7">
    <source>
        <dbReference type="PROSITE" id="PS50048"/>
    </source>
</evidence>
<comment type="subcellular location">
    <subcellularLocation>
        <location evidence="1">Nucleus</location>
    </subcellularLocation>
</comment>
<feature type="compositionally biased region" description="Low complexity" evidence="6">
    <location>
        <begin position="117"/>
        <end position="136"/>
    </location>
</feature>
<dbReference type="InterPro" id="IPR021858">
    <property type="entry name" value="Fun_TF"/>
</dbReference>
<evidence type="ECO:0000313" key="8">
    <source>
        <dbReference type="EMBL" id="RWQ99425.1"/>
    </source>
</evidence>
<gene>
    <name evidence="8" type="ORF">C8Q69DRAFT_25351</name>
</gene>
<dbReference type="STRING" id="264951.A0A443I617"/>
<dbReference type="PROSITE" id="PS50048">
    <property type="entry name" value="ZN2_CY6_FUNGAL_2"/>
    <property type="match status" value="1"/>
</dbReference>
<dbReference type="PROSITE" id="PS00463">
    <property type="entry name" value="ZN2_CY6_FUNGAL_1"/>
    <property type="match status" value="1"/>
</dbReference>
<dbReference type="CDD" id="cd00067">
    <property type="entry name" value="GAL4"/>
    <property type="match status" value="1"/>
</dbReference>
<dbReference type="EMBL" id="RCNU01000001">
    <property type="protein sequence ID" value="RWQ99425.1"/>
    <property type="molecule type" value="Genomic_DNA"/>
</dbReference>
<dbReference type="PANTHER" id="PTHR37534">
    <property type="entry name" value="TRANSCRIPTIONAL ACTIVATOR PROTEIN UGA3"/>
    <property type="match status" value="1"/>
</dbReference>
<sequence>MTDTKKEPEKDKGKDKEKEKEKEKDKQKPVRKRNVVSRGRTGCLTCRRRRLKCDEAKPACHSCTRLNLKCEGYAQRISFKDQTDLVVERAKGKSTKKRKASEPPIKEEDSTDSVHQPSDSGSPAEKSSASPPATSSITFDNPIVFAGEPSDSRRLDSGRTQIDSQQSATSTPDRVLGDPLASFDSLLSSTTDPSGGSMILSDVPIKSHLAEDFFTDSGEGSSTWVVAQEGEGPFDQHYQTEFARSSPDTHSEFTRGSPSSEVAFSAAYGTPPSISLVPSSPSRPLPNAFLSLCGAYEFPEDVAYYEYSAGHFQSLSRVLPLSELFRSEPVSPHVYNAALALAALNLSSMEDYSKNPVVLRQHAFQHSLKAVQGIREALSSPDQSKALRTPKNVDTGLSLFATIILLANFELQRGSLFSWRSHMRGAASCLGIWHKDMAQRPAGMLLAKAFARMALLLRLYNEDYSVTTPDVLSPSLAAWLNSLLARSSELQDRLLLLVEEWTQIEIKYREQPELEDQWIAFSDDFLSRLDEWRKNIPPSDLPVESNGPASVTVYAPSQQSADSSGFVYVPALCFPNSADPCTAAVNYATYLCLGMRSRTRYSVELGKIVPPDSDETALMICRIAAGISPVSFGQSYTYAYGMLPSVVGAARWSSNPGLKAWVRDYLTKYKSNREGIWNVSHSIRLLDHMDREYARRGAAGWEMVAVRVLDEPTDPSPDLEENDSSKPFKIVMRGRTRQGRSEDVVEVP</sequence>
<evidence type="ECO:0000256" key="3">
    <source>
        <dbReference type="ARBA" id="ARBA00023125"/>
    </source>
</evidence>
<dbReference type="InterPro" id="IPR001138">
    <property type="entry name" value="Zn2Cys6_DnaBD"/>
</dbReference>
<evidence type="ECO:0000256" key="2">
    <source>
        <dbReference type="ARBA" id="ARBA00023015"/>
    </source>
</evidence>
<dbReference type="Pfam" id="PF00172">
    <property type="entry name" value="Zn_clus"/>
    <property type="match status" value="1"/>
</dbReference>
<keyword evidence="5" id="KW-0539">Nucleus</keyword>
<dbReference type="InterPro" id="IPR036864">
    <property type="entry name" value="Zn2-C6_fun-type_DNA-bd_sf"/>
</dbReference>
<evidence type="ECO:0000256" key="1">
    <source>
        <dbReference type="ARBA" id="ARBA00004123"/>
    </source>
</evidence>
<keyword evidence="3" id="KW-0238">DNA-binding</keyword>
<evidence type="ECO:0000256" key="5">
    <source>
        <dbReference type="ARBA" id="ARBA00023242"/>
    </source>
</evidence>
<dbReference type="GeneID" id="39595873"/>
<dbReference type="SMART" id="SM00066">
    <property type="entry name" value="GAL4"/>
    <property type="match status" value="1"/>
</dbReference>
<dbReference type="Gene3D" id="4.10.240.10">
    <property type="entry name" value="Zn(2)-C6 fungal-type DNA-binding domain"/>
    <property type="match status" value="1"/>
</dbReference>
<feature type="region of interest" description="Disordered" evidence="6">
    <location>
        <begin position="81"/>
        <end position="177"/>
    </location>
</feature>
<dbReference type="Pfam" id="PF11951">
    <property type="entry name" value="Fungal_trans_2"/>
    <property type="match status" value="1"/>
</dbReference>
<feature type="compositionally biased region" description="Polar residues" evidence="6">
    <location>
        <begin position="158"/>
        <end position="172"/>
    </location>
</feature>
<dbReference type="PANTHER" id="PTHR37534:SF46">
    <property type="entry name" value="ZN(II)2CYS6 TRANSCRIPTION FACTOR (EUROFUNG)"/>
    <property type="match status" value="1"/>
</dbReference>
<protein>
    <submittedName>
        <fullName evidence="8">C6 zinc finger domain protein</fullName>
    </submittedName>
</protein>
<proteinExistence type="predicted"/>
<evidence type="ECO:0000256" key="6">
    <source>
        <dbReference type="SAM" id="MobiDB-lite"/>
    </source>
</evidence>